<protein>
    <recommendedName>
        <fullName evidence="3">Heterokaryon incompatibility domain-containing protein</fullName>
    </recommendedName>
</protein>
<gene>
    <name evidence="1" type="ORF">BCR42DRAFT_442680</name>
</gene>
<dbReference type="OrthoDB" id="2301985at2759"/>
<proteinExistence type="predicted"/>
<name>A0A1X2I1K4_9FUNG</name>
<dbReference type="EMBL" id="MCGE01000035">
    <property type="protein sequence ID" value="ORZ07335.1"/>
    <property type="molecule type" value="Genomic_DNA"/>
</dbReference>
<evidence type="ECO:0000313" key="1">
    <source>
        <dbReference type="EMBL" id="ORZ07335.1"/>
    </source>
</evidence>
<evidence type="ECO:0008006" key="3">
    <source>
        <dbReference type="Google" id="ProtNLM"/>
    </source>
</evidence>
<organism evidence="1 2">
    <name type="scientific">Absidia repens</name>
    <dbReference type="NCBI Taxonomy" id="90262"/>
    <lineage>
        <taxon>Eukaryota</taxon>
        <taxon>Fungi</taxon>
        <taxon>Fungi incertae sedis</taxon>
        <taxon>Mucoromycota</taxon>
        <taxon>Mucoromycotina</taxon>
        <taxon>Mucoromycetes</taxon>
        <taxon>Mucorales</taxon>
        <taxon>Cunninghamellaceae</taxon>
        <taxon>Absidia</taxon>
    </lineage>
</organism>
<keyword evidence="2" id="KW-1185">Reference proteome</keyword>
<evidence type="ECO:0000313" key="2">
    <source>
        <dbReference type="Proteomes" id="UP000193560"/>
    </source>
</evidence>
<comment type="caution">
    <text evidence="1">The sequence shown here is derived from an EMBL/GenBank/DDBJ whole genome shotgun (WGS) entry which is preliminary data.</text>
</comment>
<reference evidence="1 2" key="1">
    <citation type="submission" date="2016-07" db="EMBL/GenBank/DDBJ databases">
        <title>Pervasive Adenine N6-methylation of Active Genes in Fungi.</title>
        <authorList>
            <consortium name="DOE Joint Genome Institute"/>
            <person name="Mondo S.J."/>
            <person name="Dannebaum R.O."/>
            <person name="Kuo R.C."/>
            <person name="Labutti K."/>
            <person name="Haridas S."/>
            <person name="Kuo A."/>
            <person name="Salamov A."/>
            <person name="Ahrendt S.R."/>
            <person name="Lipzen A."/>
            <person name="Sullivan W."/>
            <person name="Andreopoulos W.B."/>
            <person name="Clum A."/>
            <person name="Lindquist E."/>
            <person name="Daum C."/>
            <person name="Ramamoorthy G.K."/>
            <person name="Gryganskyi A."/>
            <person name="Culley D."/>
            <person name="Magnuson J.K."/>
            <person name="James T.Y."/>
            <person name="O'Malley M.A."/>
            <person name="Stajich J.E."/>
            <person name="Spatafora J.W."/>
            <person name="Visel A."/>
            <person name="Grigoriev I.V."/>
        </authorList>
    </citation>
    <scope>NUCLEOTIDE SEQUENCE [LARGE SCALE GENOMIC DNA]</scope>
    <source>
        <strain evidence="1 2">NRRL 1336</strain>
    </source>
</reference>
<sequence>MQHLKDVSIENSNILTKLYECSVYIYYLIHVNIDKLAELDKEFLDDIDVPKDPVLRQLVTKYIHCFMDAYPHCSLYELYDLRPEIVVEELYNISQIGSPINHHRCADAATEKNQTQTDLYTAFDNLFKHWDEGIALAKDWESRFKKNRYGHPAVPWKYYVVSRNKLIVQFMGFLLSLITDWSSRVWVISEYHIAKKKNNLKYWFIGISADALVGLPFFKFDFEVRNRYELEEKRKILGRMDYAMVAQLNDKSFLEKILHSKASKNEDRFYAILPLSKYKDKINQVTHWNITTLLSVKLKLFEIMDTNDKLCLLFLIGTQFSYGISSIPTFATQKIRHLFDFSDELSDRSVNFDLGNKSTISIHHRAHESHLDYYLQLTPKKYSVLRKPHSEESLALTILQQEILCSHFQLDEHSLEIEVVRIDLTASGLLDCAWDDYDNVDTVTVFNIY</sequence>
<dbReference type="Proteomes" id="UP000193560">
    <property type="component" value="Unassembled WGS sequence"/>
</dbReference>
<dbReference type="STRING" id="90262.A0A1X2I1K4"/>
<accession>A0A1X2I1K4</accession>
<dbReference type="AlphaFoldDB" id="A0A1X2I1K4"/>